<sequence length="137" mass="15183">MLSITLITGLLATLQFADAGQGTVNAYGCVYCKGKALKDIMVKMYDVDSKCDRRFHGKTRTDNDGCFFVNGTATDLRDEIDPVINFYHTCDMGIDYGRCLLKSRLFLDSAETVNTPKPVNFTKIDVANLPTGKDCIH</sequence>
<accession>A0A0B1TCV5</accession>
<dbReference type="Proteomes" id="UP000053660">
    <property type="component" value="Unassembled WGS sequence"/>
</dbReference>
<comment type="similarity">
    <text evidence="2">Belongs to the nematode transthyretin-like family.</text>
</comment>
<dbReference type="InterPro" id="IPR001534">
    <property type="entry name" value="Transthyretin-like"/>
</dbReference>
<evidence type="ECO:0000256" key="5">
    <source>
        <dbReference type="SAM" id="SignalP"/>
    </source>
</evidence>
<dbReference type="PANTHER" id="PTHR21700">
    <property type="entry name" value="TRANSTHYRETIN-LIKE FAMILY PROTEIN-RELATED"/>
    <property type="match status" value="1"/>
</dbReference>
<evidence type="ECO:0000256" key="1">
    <source>
        <dbReference type="ARBA" id="ARBA00004613"/>
    </source>
</evidence>
<dbReference type="AlphaFoldDB" id="A0A0B1TCV5"/>
<name>A0A0B1TCV5_OESDE</name>
<dbReference type="GO" id="GO:0009986">
    <property type="term" value="C:cell surface"/>
    <property type="evidence" value="ECO:0007669"/>
    <property type="project" value="InterPro"/>
</dbReference>
<evidence type="ECO:0000256" key="4">
    <source>
        <dbReference type="ARBA" id="ARBA00022729"/>
    </source>
</evidence>
<feature type="signal peptide" evidence="5">
    <location>
        <begin position="1"/>
        <end position="19"/>
    </location>
</feature>
<evidence type="ECO:0000313" key="6">
    <source>
        <dbReference type="EMBL" id="KHJ93961.1"/>
    </source>
</evidence>
<evidence type="ECO:0000256" key="2">
    <source>
        <dbReference type="ARBA" id="ARBA00010112"/>
    </source>
</evidence>
<keyword evidence="7" id="KW-1185">Reference proteome</keyword>
<dbReference type="InterPro" id="IPR038479">
    <property type="entry name" value="Transthyretin-like_sf"/>
</dbReference>
<comment type="subcellular location">
    <subcellularLocation>
        <location evidence="1">Secreted</location>
    </subcellularLocation>
</comment>
<protein>
    <submittedName>
        <fullName evidence="6">Transthyretin-like family protein</fullName>
    </submittedName>
</protein>
<evidence type="ECO:0000256" key="3">
    <source>
        <dbReference type="ARBA" id="ARBA00022525"/>
    </source>
</evidence>
<keyword evidence="3" id="KW-0964">Secreted</keyword>
<dbReference type="EMBL" id="KN550530">
    <property type="protein sequence ID" value="KHJ93961.1"/>
    <property type="molecule type" value="Genomic_DNA"/>
</dbReference>
<dbReference type="GO" id="GO:0005576">
    <property type="term" value="C:extracellular region"/>
    <property type="evidence" value="ECO:0007669"/>
    <property type="project" value="UniProtKB-SubCell"/>
</dbReference>
<dbReference type="Pfam" id="PF01060">
    <property type="entry name" value="TTR-52"/>
    <property type="match status" value="1"/>
</dbReference>
<proteinExistence type="inferred from homology"/>
<dbReference type="OrthoDB" id="5776533at2759"/>
<feature type="chain" id="PRO_5002062442" evidence="5">
    <location>
        <begin position="20"/>
        <end position="137"/>
    </location>
</feature>
<reference evidence="6 7" key="1">
    <citation type="submission" date="2014-03" db="EMBL/GenBank/DDBJ databases">
        <title>Draft genome of the hookworm Oesophagostomum dentatum.</title>
        <authorList>
            <person name="Mitreva M."/>
        </authorList>
    </citation>
    <scope>NUCLEOTIDE SEQUENCE [LARGE SCALE GENOMIC DNA]</scope>
    <source>
        <strain evidence="6 7">OD-Hann</strain>
    </source>
</reference>
<dbReference type="Gene3D" id="2.60.40.3330">
    <property type="match status" value="1"/>
</dbReference>
<gene>
    <name evidence="6" type="ORF">OESDEN_06118</name>
</gene>
<keyword evidence="4 5" id="KW-0732">Signal</keyword>
<evidence type="ECO:0000313" key="7">
    <source>
        <dbReference type="Proteomes" id="UP000053660"/>
    </source>
</evidence>
<organism evidence="6 7">
    <name type="scientific">Oesophagostomum dentatum</name>
    <name type="common">Nodular worm</name>
    <dbReference type="NCBI Taxonomy" id="61180"/>
    <lineage>
        <taxon>Eukaryota</taxon>
        <taxon>Metazoa</taxon>
        <taxon>Ecdysozoa</taxon>
        <taxon>Nematoda</taxon>
        <taxon>Chromadorea</taxon>
        <taxon>Rhabditida</taxon>
        <taxon>Rhabditina</taxon>
        <taxon>Rhabditomorpha</taxon>
        <taxon>Strongyloidea</taxon>
        <taxon>Strongylidae</taxon>
        <taxon>Oesophagostomum</taxon>
    </lineage>
</organism>